<gene>
    <name evidence="3" type="ORF">SAMN00777080_3101</name>
</gene>
<dbReference type="Pfam" id="PF09603">
    <property type="entry name" value="Fib_succ_major"/>
    <property type="match status" value="1"/>
</dbReference>
<dbReference type="AlphaFoldDB" id="A0A1W2H6J7"/>
<evidence type="ECO:0000259" key="1">
    <source>
        <dbReference type="Pfam" id="PF09603"/>
    </source>
</evidence>
<dbReference type="InterPro" id="IPR044023">
    <property type="entry name" value="Ig_7"/>
</dbReference>
<keyword evidence="4" id="KW-1185">Reference proteome</keyword>
<feature type="domain" description="Ig-like" evidence="2">
    <location>
        <begin position="676"/>
        <end position="726"/>
    </location>
</feature>
<name>A0A1W2H6J7_9BACT</name>
<evidence type="ECO:0000259" key="2">
    <source>
        <dbReference type="Pfam" id="PF19081"/>
    </source>
</evidence>
<dbReference type="STRING" id="758820.SAMN00777080_3101"/>
<proteinExistence type="predicted"/>
<dbReference type="InterPro" id="IPR011871">
    <property type="entry name" value="Fib_succ_major"/>
</dbReference>
<dbReference type="Proteomes" id="UP000192333">
    <property type="component" value="Chromosome I"/>
</dbReference>
<feature type="domain" description="Ig-like" evidence="2">
    <location>
        <begin position="732"/>
        <end position="801"/>
    </location>
</feature>
<feature type="domain" description="Ig-like" evidence="2">
    <location>
        <begin position="898"/>
        <end position="951"/>
    </location>
</feature>
<sequence length="1210" mass="132704">MEYQNGYISTKIKSILFFVLLFLIFGGQLSAQETITDIDGNVYETVLIGNQRWITSNLRVKTYRNGDPIPQIQDPIAWSNARFGAWCYFNNDPATEEEYGVLYNAYSFLDPRGLAPEGSYVTSMCDWAELYITLEGRNIDYYDNKMADKIKVPEFFNNDNQPNPIFHSNPTNSSGLSIRSGGWRTGTIETNDKGFFYEGIIYGGGTYHWTTTQDGEKNGLPLFRYAEVYRQSPRWDGLSKTVADWGKPIRVIVGVEAEKFTYVTQEQAFCGSNQVSQLQFSVQKPNSFGCTDWLEPNCYIQYKWYKDIDLTLLADPNEVMKDGDIYYGKAVHVAFNSNFDLAPPCKEEILEVTVRVLEPKKPTGPENQVRCAGGTIEDLTAVGDEIRWYPSLTSTTALAPGTVLQNNRLYYAENRIGSCVHPERLRVQVELVSPSAPVAANNQEICEGRLLADLEVDGENLIWFSESGDILPVETAVGDGILYFVASVVGDCESPRTAIRVVLGGPTAPLGEENQNFCPGTLISDMVVSGEDIRWYGSPTGMDQLSLNIPLENGKTYYASQKVDGCEGSNRKAVRVFLLDVPLVSAVTQQEFCNAATLAGLQATGTNIRWYSDQNLTKLLTLDNPLENKTYYATQTLNGCEGAALAVQVTINTVTMPQGDMEQGFCTGALVSDLIATGTDIRWYANPTGGTLLANNLLLQNGNTYYAEQTVDGCTSASRLAVRISVSSTDLPTASANQTLCTGAVVSEIEIEGENIRWYASTTGDALLTNSELLVSGKTYYATQTIGGCESASRRAVQVRVVNVPNFTAPQNQAFCNTATVSNLQATGSNISWYADQNLTTFLSPTSPLENGRTYYATQTQEGCQSTAVAVKVSIIVVAPPSGNSEQEFCNSAFVSELNATGTSIQWFSTASGGNPLAGNLPLQDGASYYAEQTVDSCPSATRLAVRVRINTPQLPGGPSQQEFCEGALVSELQASGTNLIWYRNATGQETMNPNDPIQDGGSYFVSQRIGDCESARKEIRASIISVQPAIVEGEQQFCESDSPTVANLFAVGESIRWYSSATGGQPLSENERLMDGQTYYAVNVSARGCESSTRATVRVIVQPCEVEVFNMVTRDGNNKNEYLKISNIESFPDNRLEIYNRYGVLVWAADGYGQNGKFFNGESNQLDISQPELGLPTGNYLYALTYKKPGSTLPIRETGYLYLLNSQRK</sequence>
<dbReference type="Pfam" id="PF13585">
    <property type="entry name" value="CHU_C"/>
    <property type="match status" value="1"/>
</dbReference>
<dbReference type="EMBL" id="LT838813">
    <property type="protein sequence ID" value="SMD44479.1"/>
    <property type="molecule type" value="Genomic_DNA"/>
</dbReference>
<dbReference type="RefSeq" id="WP_172805223.1">
    <property type="nucleotide sequence ID" value="NZ_LT838813.1"/>
</dbReference>
<protein>
    <submittedName>
        <fullName evidence="3">Major paralogous domain-containing protein</fullName>
    </submittedName>
</protein>
<feature type="domain" description="Fibrobacter succinogenes major paralogous" evidence="1">
    <location>
        <begin position="46"/>
        <end position="232"/>
    </location>
</feature>
<accession>A0A1W2H6J7</accession>
<feature type="domain" description="Ig-like" evidence="2">
    <location>
        <begin position="1029"/>
        <end position="1104"/>
    </location>
</feature>
<evidence type="ECO:0000313" key="3">
    <source>
        <dbReference type="EMBL" id="SMD44479.1"/>
    </source>
</evidence>
<dbReference type="Pfam" id="PF19081">
    <property type="entry name" value="Ig_7"/>
    <property type="match status" value="4"/>
</dbReference>
<organism evidence="3 4">
    <name type="scientific">Aquiflexum balticum DSM 16537</name>
    <dbReference type="NCBI Taxonomy" id="758820"/>
    <lineage>
        <taxon>Bacteria</taxon>
        <taxon>Pseudomonadati</taxon>
        <taxon>Bacteroidota</taxon>
        <taxon>Cytophagia</taxon>
        <taxon>Cytophagales</taxon>
        <taxon>Cyclobacteriaceae</taxon>
        <taxon>Aquiflexum</taxon>
    </lineage>
</organism>
<evidence type="ECO:0000313" key="4">
    <source>
        <dbReference type="Proteomes" id="UP000192333"/>
    </source>
</evidence>
<reference evidence="4" key="1">
    <citation type="submission" date="2017-04" db="EMBL/GenBank/DDBJ databases">
        <authorList>
            <person name="Varghese N."/>
            <person name="Submissions S."/>
        </authorList>
    </citation>
    <scope>NUCLEOTIDE SEQUENCE [LARGE SCALE GENOMIC DNA]</scope>
    <source>
        <strain evidence="4">DSM 16537</strain>
    </source>
</reference>